<dbReference type="RefSeq" id="WP_044218690.1">
    <property type="nucleotide sequence ID" value="NZ_JRYR02000001.1"/>
</dbReference>
<organism evidence="1 2">
    <name type="scientific">Flammeovirga pacifica</name>
    <dbReference type="NCBI Taxonomy" id="915059"/>
    <lineage>
        <taxon>Bacteria</taxon>
        <taxon>Pseudomonadati</taxon>
        <taxon>Bacteroidota</taxon>
        <taxon>Cytophagia</taxon>
        <taxon>Cytophagales</taxon>
        <taxon>Flammeovirgaceae</taxon>
        <taxon>Flammeovirga</taxon>
    </lineage>
</organism>
<keyword evidence="2" id="KW-1185">Reference proteome</keyword>
<proteinExistence type="predicted"/>
<protein>
    <submittedName>
        <fullName evidence="1">Uncharacterized protein</fullName>
    </submittedName>
</protein>
<evidence type="ECO:0000313" key="2">
    <source>
        <dbReference type="Proteomes" id="UP000179797"/>
    </source>
</evidence>
<reference evidence="1 2" key="1">
    <citation type="journal article" date="2012" name="Int. J. Syst. Evol. Microbiol.">
        <title>Flammeovirga pacifica sp. nov., isolated from deep-sea sediment.</title>
        <authorList>
            <person name="Xu H."/>
            <person name="Fu Y."/>
            <person name="Yang N."/>
            <person name="Ding Z."/>
            <person name="Lai Q."/>
            <person name="Zeng R."/>
        </authorList>
    </citation>
    <scope>NUCLEOTIDE SEQUENCE [LARGE SCALE GENOMIC DNA]</scope>
    <source>
        <strain evidence="2">DSM 24597 / LMG 26175 / WPAGA1</strain>
    </source>
</reference>
<evidence type="ECO:0000313" key="1">
    <source>
        <dbReference type="EMBL" id="OHX66074.1"/>
    </source>
</evidence>
<dbReference type="EMBL" id="JRYR02000001">
    <property type="protein sequence ID" value="OHX66074.1"/>
    <property type="molecule type" value="Genomic_DNA"/>
</dbReference>
<dbReference type="Proteomes" id="UP000179797">
    <property type="component" value="Unassembled WGS sequence"/>
</dbReference>
<gene>
    <name evidence="1" type="ORF">NH26_06775</name>
</gene>
<name>A0A1S1YYI5_FLAPC</name>
<dbReference type="AlphaFoldDB" id="A0A1S1YYI5"/>
<comment type="caution">
    <text evidence="1">The sequence shown here is derived from an EMBL/GenBank/DDBJ whole genome shotgun (WGS) entry which is preliminary data.</text>
</comment>
<sequence length="87" mass="9840">MRRNFNAAGTSIDELISETEKQCNYFKSKVSSNKLEVAILTPTNLKSLPALEVAKVMDIITKHFSEAEMDFDFGECQGNEYCIEVAW</sequence>
<dbReference type="OrthoDB" id="981307at2"/>
<dbReference type="STRING" id="915059.NH26_06775"/>
<accession>A0A1S1YYI5</accession>